<sequence length="284" mass="31833">MRLHTVPPGSVTMNQPPVPAFDLSAYLARIGYTGPVQATLACLRALHIAHAGAIPFENLDIQRGLPIRLEPEAIMAKLVGSQRGGYCFEQNSLFHMALTRIGFDLVRRLARVRMGGDPGGRSHLMLLVTIEGDTHLADVGFGGSCLAEPLPLRKGEYDSAGDRWRLRPSDWSPGWELEVWRDGDWFGLYWFGDEPVVDHDLIFGNHYTSTHPQSRFIQNRLVARITLSERHSLLNGQYRRRLNGTLAEELEIPDEASFRHILRERFLIDLPADAGLRPVDGIAP</sequence>
<dbReference type="PANTHER" id="PTHR11786:SF0">
    <property type="entry name" value="ARYLAMINE N-ACETYLTRANSFERASE 4-RELATED"/>
    <property type="match status" value="1"/>
</dbReference>
<organism evidence="3 4">
    <name type="scientific">Niveispirillum lacus</name>
    <dbReference type="NCBI Taxonomy" id="1981099"/>
    <lineage>
        <taxon>Bacteria</taxon>
        <taxon>Pseudomonadati</taxon>
        <taxon>Pseudomonadota</taxon>
        <taxon>Alphaproteobacteria</taxon>
        <taxon>Rhodospirillales</taxon>
        <taxon>Azospirillaceae</taxon>
        <taxon>Niveispirillum</taxon>
    </lineage>
</organism>
<dbReference type="AlphaFoldDB" id="A0A255Z147"/>
<proteinExistence type="inferred from homology"/>
<dbReference type="SUPFAM" id="SSF54001">
    <property type="entry name" value="Cysteine proteinases"/>
    <property type="match status" value="1"/>
</dbReference>
<dbReference type="Gene3D" id="3.30.2140.10">
    <property type="entry name" value="Arylamine N-acetyltransferase"/>
    <property type="match status" value="1"/>
</dbReference>
<keyword evidence="4" id="KW-1185">Reference proteome</keyword>
<comment type="similarity">
    <text evidence="1 2">Belongs to the arylamine N-acetyltransferase family.</text>
</comment>
<evidence type="ECO:0000256" key="1">
    <source>
        <dbReference type="ARBA" id="ARBA00006547"/>
    </source>
</evidence>
<protein>
    <recommendedName>
        <fullName evidence="5">Arylamine N-acetyltransferase</fullName>
    </recommendedName>
</protein>
<dbReference type="EMBL" id="NOXU01000026">
    <property type="protein sequence ID" value="OYQ35223.1"/>
    <property type="molecule type" value="Genomic_DNA"/>
</dbReference>
<dbReference type="PRINTS" id="PR01543">
    <property type="entry name" value="ANATRNSFRASE"/>
</dbReference>
<name>A0A255Z147_9PROT</name>
<dbReference type="OrthoDB" id="7181050at2"/>
<evidence type="ECO:0008006" key="5">
    <source>
        <dbReference type="Google" id="ProtNLM"/>
    </source>
</evidence>
<dbReference type="InterPro" id="IPR038765">
    <property type="entry name" value="Papain-like_cys_pep_sf"/>
</dbReference>
<dbReference type="InterPro" id="IPR001447">
    <property type="entry name" value="Arylamine_N-AcTrfase"/>
</dbReference>
<comment type="caution">
    <text evidence="3">The sequence shown here is derived from an EMBL/GenBank/DDBJ whole genome shotgun (WGS) entry which is preliminary data.</text>
</comment>
<reference evidence="3 4" key="1">
    <citation type="submission" date="2017-07" db="EMBL/GenBank/DDBJ databases">
        <title>Niveispirillum cyanobacteriorum sp. nov., isolated from cyanobacterial aggregates in a eutrophic lake.</title>
        <authorList>
            <person name="Cai H."/>
        </authorList>
    </citation>
    <scope>NUCLEOTIDE SEQUENCE [LARGE SCALE GENOMIC DNA]</scope>
    <source>
        <strain evidence="4">TH1-14</strain>
    </source>
</reference>
<dbReference type="PANTHER" id="PTHR11786">
    <property type="entry name" value="N-HYDROXYARYLAMINE O-ACETYLTRANSFERASE"/>
    <property type="match status" value="1"/>
</dbReference>
<gene>
    <name evidence="3" type="ORF">CHU95_08310</name>
</gene>
<evidence type="ECO:0000313" key="3">
    <source>
        <dbReference type="EMBL" id="OYQ35223.1"/>
    </source>
</evidence>
<evidence type="ECO:0000256" key="2">
    <source>
        <dbReference type="RuleBase" id="RU003452"/>
    </source>
</evidence>
<accession>A0A255Z147</accession>
<dbReference type="Pfam" id="PF00797">
    <property type="entry name" value="Acetyltransf_2"/>
    <property type="match status" value="1"/>
</dbReference>
<dbReference type="Gene3D" id="2.40.128.150">
    <property type="entry name" value="Cysteine proteinases"/>
    <property type="match status" value="1"/>
</dbReference>
<evidence type="ECO:0000313" key="4">
    <source>
        <dbReference type="Proteomes" id="UP000216998"/>
    </source>
</evidence>
<dbReference type="GO" id="GO:0016407">
    <property type="term" value="F:acetyltransferase activity"/>
    <property type="evidence" value="ECO:0007669"/>
    <property type="project" value="InterPro"/>
</dbReference>
<dbReference type="Proteomes" id="UP000216998">
    <property type="component" value="Unassembled WGS sequence"/>
</dbReference>